<keyword evidence="4" id="KW-1185">Reference proteome</keyword>
<keyword evidence="2" id="KW-0732">Signal</keyword>
<dbReference type="EMBL" id="CABFPH010000023">
    <property type="protein sequence ID" value="VUD71488.1"/>
    <property type="molecule type" value="Genomic_DNA"/>
</dbReference>
<dbReference type="RefSeq" id="WP_142582912.1">
    <property type="nucleotide sequence ID" value="NZ_CABFPH010000023.1"/>
</dbReference>
<gene>
    <name evidence="3" type="ORF">MET9862_02070</name>
</gene>
<feature type="signal peptide" evidence="2">
    <location>
        <begin position="1"/>
        <end position="23"/>
    </location>
</feature>
<evidence type="ECO:0000313" key="3">
    <source>
        <dbReference type="EMBL" id="VUD71488.1"/>
    </source>
</evidence>
<accession>A0A509EBF8</accession>
<sequence>MTQRTLLGAVAGALLAGLAPAFAQSEPPPQPLEARPSAEPVDRVGTSIRSRRAALAKPETGAAVVSSDSKMDDLHRKMDERVRRVTRSICEGCSGGAATRRRTSAPRREETLPADPAEAPVD</sequence>
<evidence type="ECO:0000313" key="4">
    <source>
        <dbReference type="Proteomes" id="UP000410984"/>
    </source>
</evidence>
<dbReference type="Proteomes" id="UP000410984">
    <property type="component" value="Unassembled WGS sequence"/>
</dbReference>
<evidence type="ECO:0000256" key="1">
    <source>
        <dbReference type="SAM" id="MobiDB-lite"/>
    </source>
</evidence>
<reference evidence="3 4" key="1">
    <citation type="submission" date="2019-06" db="EMBL/GenBank/DDBJ databases">
        <authorList>
            <person name="Rodrigo-Torres L."/>
            <person name="Arahal R. D."/>
            <person name="Lucena T."/>
        </authorList>
    </citation>
    <scope>NUCLEOTIDE SEQUENCE [LARGE SCALE GENOMIC DNA]</scope>
    <source>
        <strain evidence="3 4">SB0023/3</strain>
    </source>
</reference>
<dbReference type="AlphaFoldDB" id="A0A509EBF8"/>
<feature type="chain" id="PRO_5021438381" evidence="2">
    <location>
        <begin position="24"/>
        <end position="122"/>
    </location>
</feature>
<evidence type="ECO:0000256" key="2">
    <source>
        <dbReference type="SAM" id="SignalP"/>
    </source>
</evidence>
<dbReference type="OrthoDB" id="9923472at2"/>
<proteinExistence type="predicted"/>
<organism evidence="3 4">
    <name type="scientific">Methylobacterium symbioticum</name>
    <dbReference type="NCBI Taxonomy" id="2584084"/>
    <lineage>
        <taxon>Bacteria</taxon>
        <taxon>Pseudomonadati</taxon>
        <taxon>Pseudomonadota</taxon>
        <taxon>Alphaproteobacteria</taxon>
        <taxon>Hyphomicrobiales</taxon>
        <taxon>Methylobacteriaceae</taxon>
        <taxon>Methylobacterium</taxon>
    </lineage>
</organism>
<feature type="region of interest" description="Disordered" evidence="1">
    <location>
        <begin position="92"/>
        <end position="122"/>
    </location>
</feature>
<protein>
    <submittedName>
        <fullName evidence="3">Uncharacterized protein</fullName>
    </submittedName>
</protein>
<feature type="region of interest" description="Disordered" evidence="1">
    <location>
        <begin position="22"/>
        <end position="75"/>
    </location>
</feature>
<name>A0A509EBF8_9HYPH</name>